<proteinExistence type="predicted"/>
<name>A0A7C2B1Q8_THERO</name>
<dbReference type="InterPro" id="IPR008040">
    <property type="entry name" value="Hydant_A_N"/>
</dbReference>
<reference evidence="3" key="1">
    <citation type="journal article" date="2020" name="mSystems">
        <title>Genome- and Community-Level Interaction Insights into Carbon Utilization and Element Cycling Functions of Hydrothermarchaeota in Hydrothermal Sediment.</title>
        <authorList>
            <person name="Zhou Z."/>
            <person name="Liu Y."/>
            <person name="Xu W."/>
            <person name="Pan J."/>
            <person name="Luo Z.H."/>
            <person name="Li M."/>
        </authorList>
    </citation>
    <scope>NUCLEOTIDE SEQUENCE [LARGE SCALE GENOMIC DNA]</scope>
    <source>
        <strain evidence="3">SpSt-222</strain>
    </source>
</reference>
<dbReference type="EMBL" id="DSJL01000011">
    <property type="protein sequence ID" value="HEF65317.1"/>
    <property type="molecule type" value="Genomic_DNA"/>
</dbReference>
<accession>A0A7C2B1Q8</accession>
<dbReference type="Pfam" id="PF01968">
    <property type="entry name" value="Hydantoinase_A"/>
    <property type="match status" value="1"/>
</dbReference>
<dbReference type="InterPro" id="IPR002821">
    <property type="entry name" value="Hydantoinase_A"/>
</dbReference>
<sequence>MARLGIDVGGTNTDAVLLDRGEVIAWAKHPTTPDVSSGILAAVRDVLAQAPLAPPEIRAVMLGTTHFTNAVVQRRDLARIAVIRLGLPATASIPPLEDWPDDLRETVAELAVILPGGHQFDGREIAPLDWQALEQLAGELRRRGVGTAAVTAVFSPAVPTHEDAVAEFLTARVPGLRVTRSREIGRIGLLERENAAALNAALVPLAEQTVRAFQQALSELGLEAPLYLSQNDGTLMTAEFAAHYPVLTFASGPTNSMRGAAVLSGLRDAIVLDVGGTTTDGGALVSGFPREASFAVMIGGVRTNFRMPDVVSIGLGGGSLVGPDGSTVGPQSVGYRLSSEALVFGGSTLTASDIAVAAGRARFGDPSRVAHLPPSVVRRALATIDQRLTELVDSLKTTPAAVPVIVVGGGSVLVPDHLEGASEVVRPPHAAVANAIGAAIAQVSGEIDRIVSLEGQTREAALAAACADARRAAVAAGADPASVTIVEIEEIPIAYLPSNAVRVRVKAVGDLRGG</sequence>
<organism evidence="3">
    <name type="scientific">Thermomicrobium roseum</name>
    <dbReference type="NCBI Taxonomy" id="500"/>
    <lineage>
        <taxon>Bacteria</taxon>
        <taxon>Pseudomonadati</taxon>
        <taxon>Thermomicrobiota</taxon>
        <taxon>Thermomicrobia</taxon>
        <taxon>Thermomicrobiales</taxon>
        <taxon>Thermomicrobiaceae</taxon>
        <taxon>Thermomicrobium</taxon>
    </lineage>
</organism>
<evidence type="ECO:0000259" key="2">
    <source>
        <dbReference type="Pfam" id="PF05378"/>
    </source>
</evidence>
<feature type="domain" description="Hydantoinase A/oxoprolinase" evidence="1">
    <location>
        <begin position="192"/>
        <end position="360"/>
    </location>
</feature>
<dbReference type="GO" id="GO:0016787">
    <property type="term" value="F:hydrolase activity"/>
    <property type="evidence" value="ECO:0007669"/>
    <property type="project" value="InterPro"/>
</dbReference>
<protein>
    <submittedName>
        <fullName evidence="3">Hydantoinase/oxoprolinase family protein</fullName>
    </submittedName>
</protein>
<evidence type="ECO:0000259" key="1">
    <source>
        <dbReference type="Pfam" id="PF01968"/>
    </source>
</evidence>
<evidence type="ECO:0000313" key="3">
    <source>
        <dbReference type="EMBL" id="HEF65317.1"/>
    </source>
</evidence>
<dbReference type="AlphaFoldDB" id="A0A7C2B1Q8"/>
<dbReference type="Gene3D" id="3.30.420.40">
    <property type="match status" value="1"/>
</dbReference>
<dbReference type="SUPFAM" id="SSF53067">
    <property type="entry name" value="Actin-like ATPase domain"/>
    <property type="match status" value="1"/>
</dbReference>
<feature type="domain" description="Hydantoinase/oxoprolinase N-terminal" evidence="2">
    <location>
        <begin position="3"/>
        <end position="170"/>
    </location>
</feature>
<comment type="caution">
    <text evidence="3">The sequence shown here is derived from an EMBL/GenBank/DDBJ whole genome shotgun (WGS) entry which is preliminary data.</text>
</comment>
<dbReference type="PANTHER" id="PTHR11365">
    <property type="entry name" value="5-OXOPROLINASE RELATED"/>
    <property type="match status" value="1"/>
</dbReference>
<dbReference type="InterPro" id="IPR043129">
    <property type="entry name" value="ATPase_NBD"/>
</dbReference>
<dbReference type="InterPro" id="IPR045079">
    <property type="entry name" value="Oxoprolinase-like"/>
</dbReference>
<dbReference type="Pfam" id="PF05378">
    <property type="entry name" value="Hydant_A_N"/>
    <property type="match status" value="1"/>
</dbReference>
<gene>
    <name evidence="3" type="ORF">ENP47_06945</name>
</gene>
<dbReference type="PANTHER" id="PTHR11365:SF10">
    <property type="entry name" value="HYDANTOINASE_OXOPROLINASE"/>
    <property type="match status" value="1"/>
</dbReference>